<evidence type="ECO:0000313" key="1">
    <source>
        <dbReference type="EMBL" id="VAV98987.1"/>
    </source>
</evidence>
<accession>A0A3B0S2I3</accession>
<protein>
    <submittedName>
        <fullName evidence="1">Uncharacterized protein</fullName>
    </submittedName>
</protein>
<organism evidence="1">
    <name type="scientific">hydrothermal vent metagenome</name>
    <dbReference type="NCBI Taxonomy" id="652676"/>
    <lineage>
        <taxon>unclassified sequences</taxon>
        <taxon>metagenomes</taxon>
        <taxon>ecological metagenomes</taxon>
    </lineage>
</organism>
<dbReference type="AlphaFoldDB" id="A0A3B0S2I3"/>
<reference evidence="1" key="1">
    <citation type="submission" date="2018-06" db="EMBL/GenBank/DDBJ databases">
        <authorList>
            <person name="Zhirakovskaya E."/>
        </authorList>
    </citation>
    <scope>NUCLEOTIDE SEQUENCE</scope>
</reference>
<feature type="non-terminal residue" evidence="1">
    <location>
        <position position="186"/>
    </location>
</feature>
<name>A0A3B0S2I3_9ZZZZ</name>
<proteinExistence type="predicted"/>
<gene>
    <name evidence="1" type="ORF">MNBD_ALPHA06-910</name>
</gene>
<sequence>MFDLTEELQGLAHLYRTRADRGRGAVLGFVGVNSSVGVSTCARAFARLVTPNSRRGVWLFDLDFYANEQYATFSTGQAARLYGGVGLPMDPSLKTQPFWRISPLLVRKNGQKNSSSWYMTLHQIGCHRLFVSRFRAESLRPGQSIHVTKASGYWQRVRDAIDLAVVDIPARDRSRSILAVAADMDG</sequence>
<dbReference type="EMBL" id="UOEE01000269">
    <property type="protein sequence ID" value="VAV98987.1"/>
    <property type="molecule type" value="Genomic_DNA"/>
</dbReference>